<evidence type="ECO:0000259" key="2">
    <source>
        <dbReference type="Pfam" id="PF20152"/>
    </source>
</evidence>
<comment type="caution">
    <text evidence="3">The sequence shown here is derived from an EMBL/GenBank/DDBJ whole genome shotgun (WGS) entry which is preliminary data.</text>
</comment>
<accession>A0A9P3LE94</accession>
<organism evidence="3 4">
    <name type="scientific">Phanerochaete sordida</name>
    <dbReference type="NCBI Taxonomy" id="48140"/>
    <lineage>
        <taxon>Eukaryota</taxon>
        <taxon>Fungi</taxon>
        <taxon>Dikarya</taxon>
        <taxon>Basidiomycota</taxon>
        <taxon>Agaricomycotina</taxon>
        <taxon>Agaricomycetes</taxon>
        <taxon>Polyporales</taxon>
        <taxon>Phanerochaetaceae</taxon>
        <taxon>Phanerochaete</taxon>
    </lineage>
</organism>
<dbReference type="Pfam" id="PF20152">
    <property type="entry name" value="DUF6534"/>
    <property type="match status" value="1"/>
</dbReference>
<protein>
    <recommendedName>
        <fullName evidence="2">DUF6534 domain-containing protein</fullName>
    </recommendedName>
</protein>
<evidence type="ECO:0000313" key="3">
    <source>
        <dbReference type="EMBL" id="GJE92035.1"/>
    </source>
</evidence>
<sequence length="227" mass="24573">MSIQYLLVKAGASTLRDAPGARGRALIRPKRRSPDVRLTRALLREVCGPHNYLGLTLNVQVIALPWLISGTICDVTIATTLSVYLSSRRTGFERTDALIKKIIFATISNGLLTASFTTSHMISYLASESGIHMIFNYGVVKLYTNSVISSLNSRQVDSDAIPQFGPNYGDDKESNSTSSKGSIRPQVNITVETHEMVDIGPLPQSDSMDHVDEKGVVGLSSMGDSAV</sequence>
<reference evidence="3 4" key="1">
    <citation type="submission" date="2021-08" db="EMBL/GenBank/DDBJ databases">
        <title>Draft Genome Sequence of Phanerochaete sordida strain YK-624.</title>
        <authorList>
            <person name="Mori T."/>
            <person name="Dohra H."/>
            <person name="Suzuki T."/>
            <person name="Kawagishi H."/>
            <person name="Hirai H."/>
        </authorList>
    </citation>
    <scope>NUCLEOTIDE SEQUENCE [LARGE SCALE GENOMIC DNA]</scope>
    <source>
        <strain evidence="3 4">YK-624</strain>
    </source>
</reference>
<evidence type="ECO:0000313" key="4">
    <source>
        <dbReference type="Proteomes" id="UP000703269"/>
    </source>
</evidence>
<gene>
    <name evidence="3" type="ORF">PsYK624_081880</name>
</gene>
<dbReference type="Proteomes" id="UP000703269">
    <property type="component" value="Unassembled WGS sequence"/>
</dbReference>
<dbReference type="OrthoDB" id="3183258at2759"/>
<evidence type="ECO:0000256" key="1">
    <source>
        <dbReference type="SAM" id="MobiDB-lite"/>
    </source>
</evidence>
<feature type="region of interest" description="Disordered" evidence="1">
    <location>
        <begin position="162"/>
        <end position="186"/>
    </location>
</feature>
<keyword evidence="4" id="KW-1185">Reference proteome</keyword>
<dbReference type="AlphaFoldDB" id="A0A9P3LE94"/>
<dbReference type="PANTHER" id="PTHR40465:SF1">
    <property type="entry name" value="DUF6534 DOMAIN-CONTAINING PROTEIN"/>
    <property type="match status" value="1"/>
</dbReference>
<feature type="compositionally biased region" description="Polar residues" evidence="1">
    <location>
        <begin position="175"/>
        <end position="186"/>
    </location>
</feature>
<feature type="domain" description="DUF6534" evidence="2">
    <location>
        <begin position="71"/>
        <end position="155"/>
    </location>
</feature>
<dbReference type="EMBL" id="BPQB01000024">
    <property type="protein sequence ID" value="GJE92035.1"/>
    <property type="molecule type" value="Genomic_DNA"/>
</dbReference>
<proteinExistence type="predicted"/>
<dbReference type="PANTHER" id="PTHR40465">
    <property type="entry name" value="CHROMOSOME 1, WHOLE GENOME SHOTGUN SEQUENCE"/>
    <property type="match status" value="1"/>
</dbReference>
<dbReference type="InterPro" id="IPR045339">
    <property type="entry name" value="DUF6534"/>
</dbReference>
<name>A0A9P3LE94_9APHY</name>